<keyword evidence="3" id="KW-1133">Transmembrane helix</keyword>
<protein>
    <submittedName>
        <fullName evidence="6">Alpha/beta-hydrolase</fullName>
    </submittedName>
</protein>
<gene>
    <name evidence="6" type="ORF">FIBSPDRAFT_777410</name>
</gene>
<organism evidence="6 7">
    <name type="scientific">Athelia psychrophila</name>
    <dbReference type="NCBI Taxonomy" id="1759441"/>
    <lineage>
        <taxon>Eukaryota</taxon>
        <taxon>Fungi</taxon>
        <taxon>Dikarya</taxon>
        <taxon>Basidiomycota</taxon>
        <taxon>Agaricomycotina</taxon>
        <taxon>Agaricomycetes</taxon>
        <taxon>Agaricomycetidae</taxon>
        <taxon>Atheliales</taxon>
        <taxon>Atheliaceae</taxon>
        <taxon>Athelia</taxon>
    </lineage>
</organism>
<evidence type="ECO:0000256" key="2">
    <source>
        <dbReference type="ARBA" id="ARBA00022801"/>
    </source>
</evidence>
<name>A0A166T6J1_9AGAM</name>
<dbReference type="STRING" id="436010.A0A166T6J1"/>
<keyword evidence="3" id="KW-0812">Transmembrane</keyword>
<accession>A0A166T6J1</accession>
<dbReference type="EMBL" id="KV417494">
    <property type="protein sequence ID" value="KZP30243.1"/>
    <property type="molecule type" value="Genomic_DNA"/>
</dbReference>
<dbReference type="SUPFAM" id="SSF53474">
    <property type="entry name" value="alpha/beta-Hydrolases"/>
    <property type="match status" value="1"/>
</dbReference>
<feature type="domain" description="AB hydrolase-1" evidence="4">
    <location>
        <begin position="113"/>
        <end position="297"/>
    </location>
</feature>
<reference evidence="6 7" key="1">
    <citation type="journal article" date="2016" name="Mol. Biol. Evol.">
        <title>Comparative Genomics of Early-Diverging Mushroom-Forming Fungi Provides Insights into the Origins of Lignocellulose Decay Capabilities.</title>
        <authorList>
            <person name="Nagy L.G."/>
            <person name="Riley R."/>
            <person name="Tritt A."/>
            <person name="Adam C."/>
            <person name="Daum C."/>
            <person name="Floudas D."/>
            <person name="Sun H."/>
            <person name="Yadav J.S."/>
            <person name="Pangilinan J."/>
            <person name="Larsson K.H."/>
            <person name="Matsuura K."/>
            <person name="Barry K."/>
            <person name="Labutti K."/>
            <person name="Kuo R."/>
            <person name="Ohm R.A."/>
            <person name="Bhattacharya S.S."/>
            <person name="Shirouzu T."/>
            <person name="Yoshinaga Y."/>
            <person name="Martin F.M."/>
            <person name="Grigoriev I.V."/>
            <person name="Hibbett D.S."/>
        </authorList>
    </citation>
    <scope>NUCLEOTIDE SEQUENCE [LARGE SCALE GENOMIC DNA]</scope>
    <source>
        <strain evidence="6 7">CBS 109695</strain>
    </source>
</reference>
<dbReference type="InterPro" id="IPR029058">
    <property type="entry name" value="AB_hydrolase_fold"/>
</dbReference>
<feature type="transmembrane region" description="Helical" evidence="3">
    <location>
        <begin position="33"/>
        <end position="53"/>
    </location>
</feature>
<keyword evidence="2" id="KW-0378">Hydrolase</keyword>
<dbReference type="InterPro" id="IPR000073">
    <property type="entry name" value="AB_hydrolase_1"/>
</dbReference>
<dbReference type="OrthoDB" id="425534at2759"/>
<dbReference type="Pfam" id="PF08386">
    <property type="entry name" value="Abhydrolase_4"/>
    <property type="match status" value="1"/>
</dbReference>
<dbReference type="Proteomes" id="UP000076532">
    <property type="component" value="Unassembled WGS sequence"/>
</dbReference>
<keyword evidence="3" id="KW-0472">Membrane</keyword>
<evidence type="ECO:0000313" key="7">
    <source>
        <dbReference type="Proteomes" id="UP000076532"/>
    </source>
</evidence>
<evidence type="ECO:0000259" key="4">
    <source>
        <dbReference type="Pfam" id="PF00561"/>
    </source>
</evidence>
<evidence type="ECO:0000313" key="6">
    <source>
        <dbReference type="EMBL" id="KZP30243.1"/>
    </source>
</evidence>
<dbReference type="Gene3D" id="3.40.50.1820">
    <property type="entry name" value="alpha/beta hydrolase"/>
    <property type="match status" value="1"/>
</dbReference>
<dbReference type="Pfam" id="PF00561">
    <property type="entry name" value="Abhydrolase_1"/>
    <property type="match status" value="1"/>
</dbReference>
<evidence type="ECO:0000256" key="1">
    <source>
        <dbReference type="ARBA" id="ARBA00010088"/>
    </source>
</evidence>
<dbReference type="GO" id="GO:0016787">
    <property type="term" value="F:hydrolase activity"/>
    <property type="evidence" value="ECO:0007669"/>
    <property type="project" value="UniProtKB-KW"/>
</dbReference>
<dbReference type="InterPro" id="IPR013595">
    <property type="entry name" value="Pept_S33_TAP-like_C"/>
</dbReference>
<dbReference type="AlphaFoldDB" id="A0A166T6J1"/>
<dbReference type="InterPro" id="IPR051601">
    <property type="entry name" value="Serine_prot/Carboxylest_S33"/>
</dbReference>
<keyword evidence="7" id="KW-1185">Reference proteome</keyword>
<evidence type="ECO:0000256" key="3">
    <source>
        <dbReference type="SAM" id="Phobius"/>
    </source>
</evidence>
<dbReference type="PANTHER" id="PTHR43248:SF25">
    <property type="entry name" value="AB HYDROLASE-1 DOMAIN-CONTAINING PROTEIN-RELATED"/>
    <property type="match status" value="1"/>
</dbReference>
<feature type="domain" description="Peptidase S33 tripeptidyl aminopeptidase-like C-terminal" evidence="5">
    <location>
        <begin position="471"/>
        <end position="564"/>
    </location>
</feature>
<proteinExistence type="inferred from homology"/>
<dbReference type="PANTHER" id="PTHR43248">
    <property type="entry name" value="2-SUCCINYL-6-HYDROXY-2,4-CYCLOHEXADIENE-1-CARBOXYLATE SYNTHASE"/>
    <property type="match status" value="1"/>
</dbReference>
<comment type="similarity">
    <text evidence="1">Belongs to the peptidase S33 family.</text>
</comment>
<sequence length="609" mass="66777">MPDSDAEKQCLLPQPDVVSTGAIASRSKAWRTGGAVIVFVLIAFRLCASLLFWCAIDTTSTGTVAWKPCPDNAIYECAHLTVPKDYFNASAGTARIAMLRVPATAPPEKQLGTIFLNPGGPGGSGVQFAQAYGSRFSTLLEGRYNLLGFDPRGIGATEPRVECFPSTLDYELFKAGSILERGFDIPKDPFSDEGRQHLLDQHRQLLSMQETEYTKCAEAMGDDLRYMSTTSVVRDIEEMSRVLEGPDTPINYFGGSYGTVLGAYLVNMIPEKMGRVLIDGVVSSPQWANTYTTDWLHDWMVDTEKAYQWFLSDCSKAGPGACPLAHFEGEAPARIEARLDDFLDSLYDAPMPVPDAVRPGILNSGGARSVLYSLTNQPITWPTFAGIFAEALNGNVTPLYNALVRPLHLGEHSRIQADISRAAVSCGDSLPYDSRKEWPTAEQMVEKTLAVLNDTSRNFGASVSLIEPDGGCQFWPASGKMPERFTGPWNATLKTPMLIVSNTADPITPLGSGRELNKLMGNSSRLLIQNSPGHCSLGSVSYCTATAYRDYYLHGKLPPNEFMCETDLPYFPTNSSDSAVQTLTEDQQRLHDLSREMSEIWVGYVTNLR</sequence>
<evidence type="ECO:0000259" key="5">
    <source>
        <dbReference type="Pfam" id="PF08386"/>
    </source>
</evidence>